<dbReference type="EMBL" id="LVEA01000085">
    <property type="protein sequence ID" value="KYL01182.1"/>
    <property type="molecule type" value="Genomic_DNA"/>
</dbReference>
<name>A0A162IKB7_9FUSO</name>
<dbReference type="RefSeq" id="WP_009006012.1">
    <property type="nucleotide sequence ID" value="NZ_CAXOUW010000017.1"/>
</dbReference>
<protein>
    <recommendedName>
        <fullName evidence="3">Lipoprotein</fullName>
    </recommendedName>
</protein>
<evidence type="ECO:0008006" key="3">
    <source>
        <dbReference type="Google" id="ProtNLM"/>
    </source>
</evidence>
<evidence type="ECO:0000313" key="1">
    <source>
        <dbReference type="EMBL" id="KYL01182.1"/>
    </source>
</evidence>
<proteinExistence type="predicted"/>
<sequence>MKKLAIVLFSIIFIACKNTAIPEKREVIIQKDKTTVTTKRREVDIKDKSDYIEKIYTAPKSKKIVIVEEMPYVEYIF</sequence>
<accession>A0A162IKB7</accession>
<reference evidence="1 2" key="1">
    <citation type="submission" date="2016-03" db="EMBL/GenBank/DDBJ databases">
        <title>Comparative genomics of human isolates of Fusobacterium necrophorum.</title>
        <authorList>
            <person name="Jensen A."/>
            <person name="Bank S."/>
            <person name="Andersen P.S."/>
            <person name="Kristensen L.H."/>
            <person name="Prag J."/>
        </authorList>
    </citation>
    <scope>NUCLEOTIDE SEQUENCE [LARGE SCALE GENOMIC DNA]</scope>
    <source>
        <strain evidence="1 2">LS_1264</strain>
    </source>
</reference>
<dbReference type="Proteomes" id="UP000075816">
    <property type="component" value="Unassembled WGS sequence"/>
</dbReference>
<evidence type="ECO:0000313" key="2">
    <source>
        <dbReference type="Proteomes" id="UP000075816"/>
    </source>
</evidence>
<organism evidence="1 2">
    <name type="scientific">Fusobacterium necrophorum subsp. funduliforme</name>
    <dbReference type="NCBI Taxonomy" id="143387"/>
    <lineage>
        <taxon>Bacteria</taxon>
        <taxon>Fusobacteriati</taxon>
        <taxon>Fusobacteriota</taxon>
        <taxon>Fusobacteriia</taxon>
        <taxon>Fusobacteriales</taxon>
        <taxon>Fusobacteriaceae</taxon>
        <taxon>Fusobacterium</taxon>
    </lineage>
</organism>
<comment type="caution">
    <text evidence="1">The sequence shown here is derived from an EMBL/GenBank/DDBJ whole genome shotgun (WGS) entry which is preliminary data.</text>
</comment>
<dbReference type="PROSITE" id="PS51257">
    <property type="entry name" value="PROKAR_LIPOPROTEIN"/>
    <property type="match status" value="1"/>
</dbReference>
<dbReference type="AlphaFoldDB" id="A0A162IKB7"/>
<gene>
    <name evidence="1" type="ORF">A2J07_07900</name>
</gene>